<evidence type="ECO:0000313" key="5">
    <source>
        <dbReference type="EMBL" id="MDG0865306.1"/>
    </source>
</evidence>
<dbReference type="EMBL" id="SGUG01000063">
    <property type="protein sequence ID" value="MDG0865306.1"/>
    <property type="molecule type" value="Genomic_DNA"/>
</dbReference>
<dbReference type="InterPro" id="IPR000524">
    <property type="entry name" value="Tscrpt_reg_HTH_GntR"/>
</dbReference>
<dbReference type="SUPFAM" id="SSF46785">
    <property type="entry name" value="Winged helix' DNA-binding domain"/>
    <property type="match status" value="1"/>
</dbReference>
<evidence type="ECO:0000313" key="6">
    <source>
        <dbReference type="Proteomes" id="UP001152766"/>
    </source>
</evidence>
<feature type="domain" description="HTH gntR-type" evidence="4">
    <location>
        <begin position="71"/>
        <end position="139"/>
    </location>
</feature>
<evidence type="ECO:0000256" key="3">
    <source>
        <dbReference type="ARBA" id="ARBA00023163"/>
    </source>
</evidence>
<sequence>MQVSNVSDRIALFDAIERRFFRIALWCLPESVRKTYTTCLTCLVSRTNVRAIQQGDKRMSNVTALSAVHGPQLSAQVARNLLALVSREHLRPGDAVPSELQIGKELGISRGSVREAYRSLAALGILEIGSGRRPRLKAIDAQVLIQFFDYALNTAQVTLAHVLETRRALEIQAAQLAARYATEAQRLTLRQLAAQMRSAGADHARRVASDMAIHAVIAEASGNPLNCLLLGALQSPLEESSRMHLHDSRSAMEITRVVDAHDAVVERICAADPMGAASAMSYHFDLALVHVERQDQAVAAGATPTHSSAQMRGIGT</sequence>
<reference evidence="5" key="1">
    <citation type="submission" date="2019-02" db="EMBL/GenBank/DDBJ databases">
        <title>Draft genome of the type strain Pelomonas aquatica CCUG 52575T.</title>
        <authorList>
            <person name="Gomila M."/>
            <person name="Lalucat J."/>
        </authorList>
    </citation>
    <scope>NUCLEOTIDE SEQUENCE</scope>
    <source>
        <strain evidence="5">CCUG 52575</strain>
    </source>
</reference>
<proteinExistence type="predicted"/>
<dbReference type="GO" id="GO:0003700">
    <property type="term" value="F:DNA-binding transcription factor activity"/>
    <property type="evidence" value="ECO:0007669"/>
    <property type="project" value="InterPro"/>
</dbReference>
<dbReference type="Pfam" id="PF07729">
    <property type="entry name" value="FCD"/>
    <property type="match status" value="1"/>
</dbReference>
<evidence type="ECO:0000256" key="1">
    <source>
        <dbReference type="ARBA" id="ARBA00023015"/>
    </source>
</evidence>
<dbReference type="PROSITE" id="PS50949">
    <property type="entry name" value="HTH_GNTR"/>
    <property type="match status" value="1"/>
</dbReference>
<dbReference type="SMART" id="SM00345">
    <property type="entry name" value="HTH_GNTR"/>
    <property type="match status" value="1"/>
</dbReference>
<keyword evidence="2" id="KW-0238">DNA-binding</keyword>
<dbReference type="PANTHER" id="PTHR43537:SF5">
    <property type="entry name" value="UXU OPERON TRANSCRIPTIONAL REGULATOR"/>
    <property type="match status" value="1"/>
</dbReference>
<organism evidence="5 6">
    <name type="scientific">Pelomonas aquatica</name>
    <dbReference type="NCBI Taxonomy" id="431058"/>
    <lineage>
        <taxon>Bacteria</taxon>
        <taxon>Pseudomonadati</taxon>
        <taxon>Pseudomonadota</taxon>
        <taxon>Betaproteobacteria</taxon>
        <taxon>Burkholderiales</taxon>
        <taxon>Sphaerotilaceae</taxon>
        <taxon>Roseateles</taxon>
    </lineage>
</organism>
<keyword evidence="3" id="KW-0804">Transcription</keyword>
<name>A0A9X4LJL0_9BURK</name>
<dbReference type="CDD" id="cd07377">
    <property type="entry name" value="WHTH_GntR"/>
    <property type="match status" value="1"/>
</dbReference>
<evidence type="ECO:0000259" key="4">
    <source>
        <dbReference type="PROSITE" id="PS50949"/>
    </source>
</evidence>
<dbReference type="Proteomes" id="UP001152766">
    <property type="component" value="Unassembled WGS sequence"/>
</dbReference>
<dbReference type="PANTHER" id="PTHR43537">
    <property type="entry name" value="TRANSCRIPTIONAL REGULATOR, GNTR FAMILY"/>
    <property type="match status" value="1"/>
</dbReference>
<dbReference type="InterPro" id="IPR008920">
    <property type="entry name" value="TF_FadR/GntR_C"/>
</dbReference>
<dbReference type="InterPro" id="IPR036388">
    <property type="entry name" value="WH-like_DNA-bd_sf"/>
</dbReference>
<comment type="caution">
    <text evidence="5">The sequence shown here is derived from an EMBL/GenBank/DDBJ whole genome shotgun (WGS) entry which is preliminary data.</text>
</comment>
<evidence type="ECO:0000256" key="2">
    <source>
        <dbReference type="ARBA" id="ARBA00023125"/>
    </source>
</evidence>
<protein>
    <submittedName>
        <fullName evidence="5">FadR family transcriptional regulator</fullName>
    </submittedName>
</protein>
<dbReference type="Gene3D" id="1.20.120.530">
    <property type="entry name" value="GntR ligand-binding domain-like"/>
    <property type="match status" value="1"/>
</dbReference>
<dbReference type="InterPro" id="IPR011711">
    <property type="entry name" value="GntR_C"/>
</dbReference>
<keyword evidence="6" id="KW-1185">Reference proteome</keyword>
<dbReference type="SUPFAM" id="SSF48008">
    <property type="entry name" value="GntR ligand-binding domain-like"/>
    <property type="match status" value="1"/>
</dbReference>
<keyword evidence="1" id="KW-0805">Transcription regulation</keyword>
<gene>
    <name evidence="5" type="ORF">EXJ73_22855</name>
</gene>
<dbReference type="InterPro" id="IPR036390">
    <property type="entry name" value="WH_DNA-bd_sf"/>
</dbReference>
<dbReference type="Gene3D" id="1.10.10.10">
    <property type="entry name" value="Winged helix-like DNA-binding domain superfamily/Winged helix DNA-binding domain"/>
    <property type="match status" value="1"/>
</dbReference>
<dbReference type="PRINTS" id="PR00035">
    <property type="entry name" value="HTHGNTR"/>
</dbReference>
<dbReference type="GO" id="GO:0003677">
    <property type="term" value="F:DNA binding"/>
    <property type="evidence" value="ECO:0007669"/>
    <property type="project" value="UniProtKB-KW"/>
</dbReference>
<dbReference type="Pfam" id="PF00392">
    <property type="entry name" value="GntR"/>
    <property type="match status" value="1"/>
</dbReference>
<dbReference type="SMART" id="SM00895">
    <property type="entry name" value="FCD"/>
    <property type="match status" value="1"/>
</dbReference>
<accession>A0A9X4LJL0</accession>
<dbReference type="AlphaFoldDB" id="A0A9X4LJL0"/>